<dbReference type="Proteomes" id="UP000094378">
    <property type="component" value="Chromosome"/>
</dbReference>
<reference evidence="1 2" key="1">
    <citation type="submission" date="2016-08" db="EMBL/GenBank/DDBJ databases">
        <title>Complete genome sequence of Spiroplasma helicoides TABS-2 (DSM 22551).</title>
        <authorList>
            <person name="Shen W.-Y."/>
            <person name="Lo W.-S."/>
            <person name="Lai Y.-C."/>
            <person name="Kuo C.-H."/>
        </authorList>
    </citation>
    <scope>NUCLEOTIDE SEQUENCE [LARGE SCALE GENOMIC DNA]</scope>
    <source>
        <strain evidence="1 2">TABS-2</strain>
    </source>
</reference>
<dbReference type="OrthoDB" id="389384at2"/>
<dbReference type="EMBL" id="CP017015">
    <property type="protein sequence ID" value="AOG60341.1"/>
    <property type="molecule type" value="Genomic_DNA"/>
</dbReference>
<dbReference type="Gene3D" id="3.30.1330.80">
    <property type="entry name" value="Hypothetical protein, similar to alpha- acetolactate decarboxylase, domain 2"/>
    <property type="match status" value="1"/>
</dbReference>
<dbReference type="AlphaFoldDB" id="A0A1B3SK88"/>
<dbReference type="SUPFAM" id="SSF117856">
    <property type="entry name" value="AF0104/ALDC/Ptd012-like"/>
    <property type="match status" value="1"/>
</dbReference>
<dbReference type="STRING" id="216938.SHELI_v1c03880"/>
<proteinExistence type="predicted"/>
<gene>
    <name evidence="1" type="ORF">SHELI_v1c03880</name>
</gene>
<organism evidence="1 2">
    <name type="scientific">Spiroplasma helicoides</name>
    <dbReference type="NCBI Taxonomy" id="216938"/>
    <lineage>
        <taxon>Bacteria</taxon>
        <taxon>Bacillati</taxon>
        <taxon>Mycoplasmatota</taxon>
        <taxon>Mollicutes</taxon>
        <taxon>Entomoplasmatales</taxon>
        <taxon>Spiroplasmataceae</taxon>
        <taxon>Spiroplasma</taxon>
    </lineage>
</organism>
<name>A0A1B3SK88_9MOLU</name>
<protein>
    <submittedName>
        <fullName evidence="1">Uncharacterized protein</fullName>
    </submittedName>
</protein>
<evidence type="ECO:0000313" key="2">
    <source>
        <dbReference type="Proteomes" id="UP000094378"/>
    </source>
</evidence>
<dbReference type="RefSeq" id="WP_069116205.1">
    <property type="nucleotide sequence ID" value="NZ_CP017015.1"/>
</dbReference>
<keyword evidence="2" id="KW-1185">Reference proteome</keyword>
<evidence type="ECO:0000313" key="1">
    <source>
        <dbReference type="EMBL" id="AOG60341.1"/>
    </source>
</evidence>
<sequence>MEVREKGQYLMLYFDKGEEIVEGITNATREYTIIDGRISGTGHINRLEYGVLTNADPIFFTKSLVEKLLTVTSFFGKIENREISLMINSVDQEYVIHMGKVFRATAEVETIIFLEVLKTD</sequence>
<accession>A0A1B3SK88</accession>
<dbReference type="KEGG" id="shj:SHELI_v1c03880"/>